<dbReference type="InterPro" id="IPR000843">
    <property type="entry name" value="HTH_LacI"/>
</dbReference>
<dbReference type="CDD" id="cd06279">
    <property type="entry name" value="PBP1_LacI-like"/>
    <property type="match status" value="1"/>
</dbReference>
<dbReference type="Pfam" id="PF13377">
    <property type="entry name" value="Peripla_BP_3"/>
    <property type="match status" value="1"/>
</dbReference>
<dbReference type="PANTHER" id="PTHR30146">
    <property type="entry name" value="LACI-RELATED TRANSCRIPTIONAL REPRESSOR"/>
    <property type="match status" value="1"/>
</dbReference>
<evidence type="ECO:0000256" key="3">
    <source>
        <dbReference type="ARBA" id="ARBA00023163"/>
    </source>
</evidence>
<dbReference type="InterPro" id="IPR028082">
    <property type="entry name" value="Peripla_BP_I"/>
</dbReference>
<keyword evidence="2" id="KW-0238">DNA-binding</keyword>
<dbReference type="Gene3D" id="3.40.50.2300">
    <property type="match status" value="2"/>
</dbReference>
<name>A0AAU6Q0R2_9DEIO</name>
<keyword evidence="1" id="KW-0805">Transcription regulation</keyword>
<organism evidence="5">
    <name type="scientific">Deinococcus sp. VB142</name>
    <dbReference type="NCBI Taxonomy" id="3112952"/>
    <lineage>
        <taxon>Bacteria</taxon>
        <taxon>Thermotogati</taxon>
        <taxon>Deinococcota</taxon>
        <taxon>Deinococci</taxon>
        <taxon>Deinococcales</taxon>
        <taxon>Deinococcaceae</taxon>
        <taxon>Deinococcus</taxon>
    </lineage>
</organism>
<dbReference type="SUPFAM" id="SSF47413">
    <property type="entry name" value="lambda repressor-like DNA-binding domains"/>
    <property type="match status" value="1"/>
</dbReference>
<dbReference type="InterPro" id="IPR010982">
    <property type="entry name" value="Lambda_DNA-bd_dom_sf"/>
</dbReference>
<dbReference type="PANTHER" id="PTHR30146:SF138">
    <property type="entry name" value="TRANSCRIPTIONAL REGULATORY PROTEIN"/>
    <property type="match status" value="1"/>
</dbReference>
<keyword evidence="3" id="KW-0804">Transcription</keyword>
<dbReference type="GO" id="GO:0000976">
    <property type="term" value="F:transcription cis-regulatory region binding"/>
    <property type="evidence" value="ECO:0007669"/>
    <property type="project" value="TreeGrafter"/>
</dbReference>
<dbReference type="PROSITE" id="PS50932">
    <property type="entry name" value="HTH_LACI_2"/>
    <property type="match status" value="1"/>
</dbReference>
<evidence type="ECO:0000256" key="1">
    <source>
        <dbReference type="ARBA" id="ARBA00023015"/>
    </source>
</evidence>
<evidence type="ECO:0000259" key="4">
    <source>
        <dbReference type="PROSITE" id="PS50932"/>
    </source>
</evidence>
<dbReference type="InterPro" id="IPR046335">
    <property type="entry name" value="LacI/GalR-like_sensor"/>
</dbReference>
<dbReference type="EMBL" id="CP149782">
    <property type="protein sequence ID" value="WYF43804.1"/>
    <property type="molecule type" value="Genomic_DNA"/>
</dbReference>
<gene>
    <name evidence="5" type="ORF">WDJ50_10310</name>
</gene>
<reference evidence="5" key="1">
    <citation type="submission" date="2024-03" db="EMBL/GenBank/DDBJ databases">
        <title>Deinococcus weizhi sp. nov., isolated from human skin.</title>
        <authorList>
            <person name="Wei Z."/>
            <person name="Tian F."/>
            <person name="Yang C."/>
            <person name="Xin L.T."/>
            <person name="Wen Z.J."/>
            <person name="Lan K.C."/>
            <person name="Yu L."/>
            <person name="Zhe W."/>
            <person name="Dan F.D."/>
            <person name="Jun W."/>
            <person name="Rui Z."/>
            <person name="Yong X.J."/>
            <person name="Ting Y."/>
            <person name="Wei X."/>
            <person name="Xu Z.G."/>
            <person name="Xin Z."/>
            <person name="Dong F.G."/>
            <person name="Ni X.M."/>
            <person name="Zheng M.G."/>
            <person name="Chun Y."/>
            <person name="Qian W.X."/>
        </authorList>
    </citation>
    <scope>NUCLEOTIDE SEQUENCE</scope>
    <source>
        <strain evidence="5">VB142</strain>
    </source>
</reference>
<feature type="domain" description="HTH lacI-type" evidence="4">
    <location>
        <begin position="16"/>
        <end position="71"/>
    </location>
</feature>
<dbReference type="SMART" id="SM00354">
    <property type="entry name" value="HTH_LACI"/>
    <property type="match status" value="1"/>
</dbReference>
<evidence type="ECO:0000256" key="2">
    <source>
        <dbReference type="ARBA" id="ARBA00023125"/>
    </source>
</evidence>
<dbReference type="Pfam" id="PF00356">
    <property type="entry name" value="LacI"/>
    <property type="match status" value="1"/>
</dbReference>
<dbReference type="SUPFAM" id="SSF53822">
    <property type="entry name" value="Periplasmic binding protein-like I"/>
    <property type="match status" value="1"/>
</dbReference>
<accession>A0AAU6Q0R2</accession>
<sequence length="355" mass="37030">MSSASPSALRPAQGRATLRDVARVVGVSVATVSNAYNRPDQLSDDLRERVLAAAKDLGYQGPNPLARSLRRGKTGVIGLVYDAPLEYAFADPAAIVFLGSLSRTLQAADLNLLLLSAPTDPGPVREASVDGLVVYCAAQGSPLLAAVLERRLPTVLVDQEAQAGAVQVGIEDAGGAKQAAEHLRELGHQHIGVICLEVGPERRSGPVSAQREAGATYPTTAQRLRGYRQVAGVTLYPYETVSNLPAEGEAAALALLQSHPHITALLCMSDVLAQGAYQAAAALERQIPADLSVVGYDDIPLSAALGLTTVQQPTAEKGQQAGELLLALLSGKSPAPAPRLPTRLVLRDSTGRVEG</sequence>
<dbReference type="Gene3D" id="1.10.260.40">
    <property type="entry name" value="lambda repressor-like DNA-binding domains"/>
    <property type="match status" value="1"/>
</dbReference>
<protein>
    <submittedName>
        <fullName evidence="5">Substrate-binding domain-containing protein</fullName>
    </submittedName>
</protein>
<dbReference type="GO" id="GO:0003700">
    <property type="term" value="F:DNA-binding transcription factor activity"/>
    <property type="evidence" value="ECO:0007669"/>
    <property type="project" value="TreeGrafter"/>
</dbReference>
<dbReference type="CDD" id="cd01392">
    <property type="entry name" value="HTH_LacI"/>
    <property type="match status" value="1"/>
</dbReference>
<dbReference type="AlphaFoldDB" id="A0AAU6Q0R2"/>
<dbReference type="RefSeq" id="WP_339094794.1">
    <property type="nucleotide sequence ID" value="NZ_CP149782.1"/>
</dbReference>
<evidence type="ECO:0000313" key="5">
    <source>
        <dbReference type="EMBL" id="WYF43804.1"/>
    </source>
</evidence>
<proteinExistence type="predicted"/>